<dbReference type="Proteomes" id="UP000278733">
    <property type="component" value="Chromosome"/>
</dbReference>
<reference evidence="1 2" key="1">
    <citation type="submission" date="2018-12" db="EMBL/GenBank/DDBJ databases">
        <authorList>
            <consortium name="Pathogen Informatics"/>
        </authorList>
    </citation>
    <scope>NUCLEOTIDE SEQUENCE [LARGE SCALE GENOMIC DNA]</scope>
    <source>
        <strain evidence="1 2">NCTC8284</strain>
    </source>
</reference>
<proteinExistence type="predicted"/>
<dbReference type="EMBL" id="LR134405">
    <property type="protein sequence ID" value="VEH65058.1"/>
    <property type="molecule type" value="Genomic_DNA"/>
</dbReference>
<dbReference type="KEGG" id="rpne:NCTC8284_00192"/>
<sequence length="40" mass="4722">MELLLQRIKNPNEPYQTLTLTPTLKLRKSIKNINDKTQII</sequence>
<dbReference type="AlphaFoldDB" id="A0A3S4U472"/>
<name>A0A3S4U472_9PAST</name>
<protein>
    <submittedName>
        <fullName evidence="1">Uncharacterized protein</fullName>
    </submittedName>
</protein>
<accession>A0A3S4U472</accession>
<organism evidence="1 2">
    <name type="scientific">Rodentibacter pneumotropicus</name>
    <dbReference type="NCBI Taxonomy" id="758"/>
    <lineage>
        <taxon>Bacteria</taxon>
        <taxon>Pseudomonadati</taxon>
        <taxon>Pseudomonadota</taxon>
        <taxon>Gammaproteobacteria</taxon>
        <taxon>Pasteurellales</taxon>
        <taxon>Pasteurellaceae</taxon>
        <taxon>Rodentibacter</taxon>
    </lineage>
</organism>
<gene>
    <name evidence="1" type="ORF">NCTC8284_00192</name>
</gene>
<evidence type="ECO:0000313" key="1">
    <source>
        <dbReference type="EMBL" id="VEH65058.1"/>
    </source>
</evidence>
<evidence type="ECO:0000313" key="2">
    <source>
        <dbReference type="Proteomes" id="UP000278733"/>
    </source>
</evidence>